<keyword evidence="4 6" id="KW-1133">Transmembrane helix</keyword>
<proteinExistence type="inferred from homology"/>
<feature type="transmembrane region" description="Helical" evidence="6">
    <location>
        <begin position="405"/>
        <end position="429"/>
    </location>
</feature>
<organism evidence="8 9">
    <name type="scientific">Funneliformis caledonium</name>
    <dbReference type="NCBI Taxonomy" id="1117310"/>
    <lineage>
        <taxon>Eukaryota</taxon>
        <taxon>Fungi</taxon>
        <taxon>Fungi incertae sedis</taxon>
        <taxon>Mucoromycota</taxon>
        <taxon>Glomeromycotina</taxon>
        <taxon>Glomeromycetes</taxon>
        <taxon>Glomerales</taxon>
        <taxon>Glomeraceae</taxon>
        <taxon>Funneliformis</taxon>
    </lineage>
</organism>
<dbReference type="OrthoDB" id="40134at2759"/>
<name>A0A9N8VHW1_9GLOM</name>
<dbReference type="EMBL" id="CAJVPQ010000144">
    <property type="protein sequence ID" value="CAG8450426.1"/>
    <property type="molecule type" value="Genomic_DNA"/>
</dbReference>
<feature type="transmembrane region" description="Helical" evidence="6">
    <location>
        <begin position="255"/>
        <end position="279"/>
    </location>
</feature>
<evidence type="ECO:0000256" key="3">
    <source>
        <dbReference type="ARBA" id="ARBA00022692"/>
    </source>
</evidence>
<sequence>MKSQPLNNRQDPWKNYGSTPLVIDSAEVDDLQDHRDRKGSNWSAYINIVCVVAGSGTLGIPYAIQQGGWITILLLILSATMNIYANIKLIECLYNNNEIRRISISQVSYDAYGKIGLGFVSFFFNALSIGCPILYLILSGENFQILFKDNLGIDLGMETWVVICGSFMCIPFVLLKSMKETSWLSIFGALTTGMVVFVVFFTSIADLPNNRDKEHQLINLENIPIALATVFFSYGGNIVYPHIEASMEHPKEWPKVFSLATATITILYLLIGVSAYLTYGDLTLSPIYKSLPPGLALSATIMMISIHILLALPIYQTAFALEIEDYISINIATLGKTREFIYRAIIRIITVSFTIYVAIAVPYFANVMALLGALGNGVLLIVMPILIWIKLFGWDSLNGWKEKSWVIFVLIFAIFGAIVGTFEAVSALYSDISHKK</sequence>
<feature type="transmembrane region" description="Helical" evidence="6">
    <location>
        <begin position="115"/>
        <end position="137"/>
    </location>
</feature>
<comment type="caution">
    <text evidence="8">The sequence shown here is derived from an EMBL/GenBank/DDBJ whole genome shotgun (WGS) entry which is preliminary data.</text>
</comment>
<gene>
    <name evidence="8" type="ORF">FCALED_LOCUS1193</name>
</gene>
<accession>A0A9N8VHW1</accession>
<dbReference type="GO" id="GO:0015179">
    <property type="term" value="F:L-amino acid transmembrane transporter activity"/>
    <property type="evidence" value="ECO:0007669"/>
    <property type="project" value="TreeGrafter"/>
</dbReference>
<dbReference type="Proteomes" id="UP000789570">
    <property type="component" value="Unassembled WGS sequence"/>
</dbReference>
<evidence type="ECO:0000313" key="9">
    <source>
        <dbReference type="Proteomes" id="UP000789570"/>
    </source>
</evidence>
<dbReference type="PANTHER" id="PTHR22950">
    <property type="entry name" value="AMINO ACID TRANSPORTER"/>
    <property type="match status" value="1"/>
</dbReference>
<dbReference type="Pfam" id="PF01490">
    <property type="entry name" value="Aa_trans"/>
    <property type="match status" value="1"/>
</dbReference>
<comment type="subcellular location">
    <subcellularLocation>
        <location evidence="1">Membrane</location>
        <topology evidence="1">Multi-pass membrane protein</topology>
    </subcellularLocation>
</comment>
<feature type="transmembrane region" description="Helical" evidence="6">
    <location>
        <begin position="225"/>
        <end position="243"/>
    </location>
</feature>
<evidence type="ECO:0000256" key="4">
    <source>
        <dbReference type="ARBA" id="ARBA00022989"/>
    </source>
</evidence>
<dbReference type="AlphaFoldDB" id="A0A9N8VHW1"/>
<feature type="domain" description="Amino acid transporter transmembrane" evidence="7">
    <location>
        <begin position="37"/>
        <end position="419"/>
    </location>
</feature>
<evidence type="ECO:0000256" key="2">
    <source>
        <dbReference type="ARBA" id="ARBA00008066"/>
    </source>
</evidence>
<feature type="transmembrane region" description="Helical" evidence="6">
    <location>
        <begin position="299"/>
        <end position="323"/>
    </location>
</feature>
<feature type="transmembrane region" description="Helical" evidence="6">
    <location>
        <begin position="371"/>
        <end position="393"/>
    </location>
</feature>
<evidence type="ECO:0000256" key="1">
    <source>
        <dbReference type="ARBA" id="ARBA00004141"/>
    </source>
</evidence>
<feature type="transmembrane region" description="Helical" evidence="6">
    <location>
        <begin position="70"/>
        <end position="94"/>
    </location>
</feature>
<evidence type="ECO:0000256" key="5">
    <source>
        <dbReference type="ARBA" id="ARBA00023136"/>
    </source>
</evidence>
<comment type="similarity">
    <text evidence="2">Belongs to the amino acid/polyamine transporter 2 family.</text>
</comment>
<keyword evidence="9" id="KW-1185">Reference proteome</keyword>
<feature type="transmembrane region" description="Helical" evidence="6">
    <location>
        <begin position="344"/>
        <end position="365"/>
    </location>
</feature>
<reference evidence="8" key="1">
    <citation type="submission" date="2021-06" db="EMBL/GenBank/DDBJ databases">
        <authorList>
            <person name="Kallberg Y."/>
            <person name="Tangrot J."/>
            <person name="Rosling A."/>
        </authorList>
    </citation>
    <scope>NUCLEOTIDE SEQUENCE</scope>
    <source>
        <strain evidence="8">UK204</strain>
    </source>
</reference>
<keyword evidence="5 6" id="KW-0472">Membrane</keyword>
<protein>
    <submittedName>
        <fullName evidence="8">9496_t:CDS:1</fullName>
    </submittedName>
</protein>
<feature type="transmembrane region" description="Helical" evidence="6">
    <location>
        <begin position="157"/>
        <end position="175"/>
    </location>
</feature>
<evidence type="ECO:0000313" key="8">
    <source>
        <dbReference type="EMBL" id="CAG8450426.1"/>
    </source>
</evidence>
<evidence type="ECO:0000259" key="7">
    <source>
        <dbReference type="Pfam" id="PF01490"/>
    </source>
</evidence>
<feature type="transmembrane region" description="Helical" evidence="6">
    <location>
        <begin position="44"/>
        <end position="64"/>
    </location>
</feature>
<dbReference type="InterPro" id="IPR013057">
    <property type="entry name" value="AA_transpt_TM"/>
</dbReference>
<dbReference type="PANTHER" id="PTHR22950:SF349">
    <property type="entry name" value="AMINO ACID TRANSPORTER TRANSMEMBRANE DOMAIN-CONTAINING PROTEIN"/>
    <property type="match status" value="1"/>
</dbReference>
<dbReference type="GO" id="GO:0005774">
    <property type="term" value="C:vacuolar membrane"/>
    <property type="evidence" value="ECO:0007669"/>
    <property type="project" value="TreeGrafter"/>
</dbReference>
<feature type="transmembrane region" description="Helical" evidence="6">
    <location>
        <begin position="182"/>
        <end position="205"/>
    </location>
</feature>
<keyword evidence="3 6" id="KW-0812">Transmembrane</keyword>
<evidence type="ECO:0000256" key="6">
    <source>
        <dbReference type="SAM" id="Phobius"/>
    </source>
</evidence>